<reference evidence="1" key="2">
    <citation type="submission" date="2015-06" db="UniProtKB">
        <authorList>
            <consortium name="EnsemblPlants"/>
        </authorList>
    </citation>
    <scope>IDENTIFICATION</scope>
</reference>
<organism evidence="1 2">
    <name type="scientific">Oryza rufipogon</name>
    <name type="common">Brownbeard rice</name>
    <name type="synonym">Asian wild rice</name>
    <dbReference type="NCBI Taxonomy" id="4529"/>
    <lineage>
        <taxon>Eukaryota</taxon>
        <taxon>Viridiplantae</taxon>
        <taxon>Streptophyta</taxon>
        <taxon>Embryophyta</taxon>
        <taxon>Tracheophyta</taxon>
        <taxon>Spermatophyta</taxon>
        <taxon>Magnoliopsida</taxon>
        <taxon>Liliopsida</taxon>
        <taxon>Poales</taxon>
        <taxon>Poaceae</taxon>
        <taxon>BOP clade</taxon>
        <taxon>Oryzoideae</taxon>
        <taxon>Oryzeae</taxon>
        <taxon>Oryzinae</taxon>
        <taxon>Oryza</taxon>
    </lineage>
</organism>
<protein>
    <submittedName>
        <fullName evidence="1">Uncharacterized protein</fullName>
    </submittedName>
</protein>
<dbReference type="HOGENOM" id="CLU_2053305_0_0_1"/>
<keyword evidence="2" id="KW-1185">Reference proteome</keyword>
<sequence length="127" mass="13922">MAAASPVAAPPVPAMLAPASPVTGVSRRIQVQRVQFYTHHGWTALTDEPCSLPLEIDGVATGSARRHPATTNCSSTTFTIGNPAADKERPLPHSCTTGFRPDWHPRCVLWGAAPLHLRQYWYFFWSV</sequence>
<dbReference type="EnsemblPlants" id="ORUFI05G06610.1">
    <property type="protein sequence ID" value="ORUFI05G06610.1"/>
    <property type="gene ID" value="ORUFI05G06610"/>
</dbReference>
<accession>A0A0E0PIL8</accession>
<dbReference type="Proteomes" id="UP000008022">
    <property type="component" value="Unassembled WGS sequence"/>
</dbReference>
<dbReference type="AlphaFoldDB" id="A0A0E0PIL8"/>
<dbReference type="Gramene" id="ORUFI05G06610.1">
    <property type="protein sequence ID" value="ORUFI05G06610.1"/>
    <property type="gene ID" value="ORUFI05G06610"/>
</dbReference>
<name>A0A0E0PIL8_ORYRU</name>
<reference evidence="2" key="1">
    <citation type="submission" date="2013-06" db="EMBL/GenBank/DDBJ databases">
        <authorList>
            <person name="Zhao Q."/>
        </authorList>
    </citation>
    <scope>NUCLEOTIDE SEQUENCE</scope>
    <source>
        <strain evidence="2">cv. W1943</strain>
    </source>
</reference>
<proteinExistence type="predicted"/>
<evidence type="ECO:0000313" key="2">
    <source>
        <dbReference type="Proteomes" id="UP000008022"/>
    </source>
</evidence>
<evidence type="ECO:0000313" key="1">
    <source>
        <dbReference type="EnsemblPlants" id="ORUFI05G06610.1"/>
    </source>
</evidence>